<accession>A0AC58SN66</accession>
<evidence type="ECO:0000313" key="1">
    <source>
        <dbReference type="Proteomes" id="UP000790787"/>
    </source>
</evidence>
<dbReference type="RefSeq" id="XP_075086411.1">
    <property type="nucleotide sequence ID" value="XM_075230310.1"/>
</dbReference>
<gene>
    <name evidence="2" type="primary">LOC142169101</name>
</gene>
<keyword evidence="1" id="KW-1185">Reference proteome</keyword>
<evidence type="ECO:0000313" key="2">
    <source>
        <dbReference type="RefSeq" id="XP_075086411.1"/>
    </source>
</evidence>
<organism evidence="1 2">
    <name type="scientific">Nicotiana tabacum</name>
    <name type="common">Common tobacco</name>
    <dbReference type="NCBI Taxonomy" id="4097"/>
    <lineage>
        <taxon>Eukaryota</taxon>
        <taxon>Viridiplantae</taxon>
        <taxon>Streptophyta</taxon>
        <taxon>Embryophyta</taxon>
        <taxon>Tracheophyta</taxon>
        <taxon>Spermatophyta</taxon>
        <taxon>Magnoliopsida</taxon>
        <taxon>eudicotyledons</taxon>
        <taxon>Gunneridae</taxon>
        <taxon>Pentapetalae</taxon>
        <taxon>asterids</taxon>
        <taxon>lamiids</taxon>
        <taxon>Solanales</taxon>
        <taxon>Solanaceae</taxon>
        <taxon>Nicotianoideae</taxon>
        <taxon>Nicotianeae</taxon>
        <taxon>Nicotiana</taxon>
    </lineage>
</organism>
<reference evidence="2" key="2">
    <citation type="submission" date="2025-08" db="UniProtKB">
        <authorList>
            <consortium name="RefSeq"/>
        </authorList>
    </citation>
    <scope>IDENTIFICATION</scope>
    <source>
        <tissue evidence="2">Leaf</tissue>
    </source>
</reference>
<reference evidence="1" key="1">
    <citation type="journal article" date="2014" name="Nat. Commun.">
        <title>The tobacco genome sequence and its comparison with those of tomato and potato.</title>
        <authorList>
            <person name="Sierro N."/>
            <person name="Battey J.N."/>
            <person name="Ouadi S."/>
            <person name="Bakaher N."/>
            <person name="Bovet L."/>
            <person name="Willig A."/>
            <person name="Goepfert S."/>
            <person name="Peitsch M.C."/>
            <person name="Ivanov N.V."/>
        </authorList>
    </citation>
    <scope>NUCLEOTIDE SEQUENCE [LARGE SCALE GENOMIC DNA]</scope>
</reference>
<proteinExistence type="predicted"/>
<dbReference type="Proteomes" id="UP000790787">
    <property type="component" value="Chromosome 14"/>
</dbReference>
<sequence length="180" mass="20597">MARMTSQMKNKSEKKFLKDKRAEKVALSNKQKALSKRAMDLSILCGIDIAIIIFSITAERFIFGNSNVESVVERFSQAKQPFYRMLSRKTTHEKAGCGDENDTMKKKEKKAINEKKKGESTLEIFKPTNLERLEKLKQEIDELERDLTEKIDEVRSKIGVTDPKFLPEMNATMSSAMPSN</sequence>
<name>A0AC58SN66_TOBAC</name>
<protein>
    <submittedName>
        <fullName evidence="2">Uncharacterized protein LOC142169101</fullName>
    </submittedName>
</protein>